<dbReference type="InterPro" id="IPR001680">
    <property type="entry name" value="WD40_rpt"/>
</dbReference>
<dbReference type="PANTHER" id="PTHR45532:SF1">
    <property type="entry name" value="WD REPEAT-CONTAINING PROTEIN 97"/>
    <property type="match status" value="1"/>
</dbReference>
<dbReference type="SUPFAM" id="SSF50978">
    <property type="entry name" value="WD40 repeat-like"/>
    <property type="match status" value="1"/>
</dbReference>
<evidence type="ECO:0000313" key="4">
    <source>
        <dbReference type="Proteomes" id="UP000187209"/>
    </source>
</evidence>
<feature type="region of interest" description="Disordered" evidence="2">
    <location>
        <begin position="733"/>
        <end position="755"/>
    </location>
</feature>
<dbReference type="InterPro" id="IPR036322">
    <property type="entry name" value="WD40_repeat_dom_sf"/>
</dbReference>
<dbReference type="SMART" id="SM00320">
    <property type="entry name" value="WD40"/>
    <property type="match status" value="4"/>
</dbReference>
<dbReference type="Proteomes" id="UP000187209">
    <property type="component" value="Unassembled WGS sequence"/>
</dbReference>
<dbReference type="Gene3D" id="2.130.10.10">
    <property type="entry name" value="YVTN repeat-like/Quinoprotein amine dehydrogenase"/>
    <property type="match status" value="1"/>
</dbReference>
<dbReference type="AlphaFoldDB" id="A0A1R2CRY8"/>
<protein>
    <submittedName>
        <fullName evidence="3">Uncharacterized protein</fullName>
    </submittedName>
</protein>
<proteinExistence type="predicted"/>
<name>A0A1R2CRY8_9CILI</name>
<reference evidence="3 4" key="1">
    <citation type="submission" date="2016-11" db="EMBL/GenBank/DDBJ databases">
        <title>The macronuclear genome of Stentor coeruleus: a giant cell with tiny introns.</title>
        <authorList>
            <person name="Slabodnick M."/>
            <person name="Ruby J.G."/>
            <person name="Reiff S.B."/>
            <person name="Swart E.C."/>
            <person name="Gosai S."/>
            <person name="Prabakaran S."/>
            <person name="Witkowska E."/>
            <person name="Larue G.E."/>
            <person name="Fisher S."/>
            <person name="Freeman R.M."/>
            <person name="Gunawardena J."/>
            <person name="Chu W."/>
            <person name="Stover N.A."/>
            <person name="Gregory B.D."/>
            <person name="Nowacki M."/>
            <person name="Derisi J."/>
            <person name="Roy S.W."/>
            <person name="Marshall W.F."/>
            <person name="Sood P."/>
        </authorList>
    </citation>
    <scope>NUCLEOTIDE SEQUENCE [LARGE SCALE GENOMIC DNA]</scope>
    <source>
        <strain evidence="3">WM001</strain>
    </source>
</reference>
<keyword evidence="1" id="KW-0853">WD repeat</keyword>
<keyword evidence="4" id="KW-1185">Reference proteome</keyword>
<dbReference type="InterPro" id="IPR015943">
    <property type="entry name" value="WD40/YVTN_repeat-like_dom_sf"/>
</dbReference>
<gene>
    <name evidence="3" type="ORF">SteCoe_5559</name>
</gene>
<feature type="repeat" description="WD" evidence="1">
    <location>
        <begin position="272"/>
        <end position="312"/>
    </location>
</feature>
<dbReference type="EMBL" id="MPUH01000074">
    <property type="protein sequence ID" value="OMJ91779.1"/>
    <property type="molecule type" value="Genomic_DNA"/>
</dbReference>
<dbReference type="PANTHER" id="PTHR45532">
    <property type="entry name" value="WD REPEAT-CONTAINING PROTEIN 97"/>
    <property type="match status" value="1"/>
</dbReference>
<accession>A0A1R2CRY8</accession>
<comment type="caution">
    <text evidence="3">The sequence shown here is derived from an EMBL/GenBank/DDBJ whole genome shotgun (WGS) entry which is preliminary data.</text>
</comment>
<dbReference type="PROSITE" id="PS50082">
    <property type="entry name" value="WD_REPEATS_2"/>
    <property type="match status" value="1"/>
</dbReference>
<feature type="compositionally biased region" description="Basic residues" evidence="2">
    <location>
        <begin position="733"/>
        <end position="747"/>
    </location>
</feature>
<sequence>MSTGVKRLLTRQETINNYKSPSKTYHATASQMFGLIPETNFSKLQLPPKVLLWISSYNLYATSDEKFFYLFDKTGKIKNSASYFDTFHIPSILTFTYIDKYHCFAIVSTDLKLMLVSVLLDLWKTVNLSARINHIEYYNNLIFLGGTSKITVMNLNCDTKYEIEKSLLLDPDRGFVNFKADIIKELNFSIKWIKGMKVFRQYDVLLAWSECNVVLVSLPGCNIRAEGDDLCPGTLITECAYTGSQDYVIAATTQGSVYIYKVANMFKLVHIFQSHTRSVPSIALINSMYFLTASMDFTVKMWSLEHFRLLYTFDMPVTDSPLGYLNFLDQGTLAYTTKSQLCIAYLNLVGKMSFISVSAVKSLKLIDEKVAAIGEDNSVVLYDKGKVITTIYPPPSAHDLKDIMFLEESRRVLVLLDSGVICLYSIEGETGLLEKMIRTGDITDAETRPIQSSVQCIKQVQCIPPQYDCELVFRKHLPAEEVPQKKFLSMAAGKGILLFVNIDKIDKIYSRFAVHRETIIIIEEIPGFILTLCAANILIISTFKDNTLSKFKRIELKAQVSYLRGLDPDKFFISFTNGQSEIIQLIDDGLFRIMNKEVDSDFLINTIDVVQENSILATAYNNNLLQIWTFDKQLLHEIKYPHPIESLLIVNETVIVSYKQITTSIKVHKTFAPGVTEIEEITEDYFKFMFQNINLGVDKTPSPLLRNYTPEKSAFSSKIFDLKEKPWPVIVRKKKTQQKKTKKKRRELSKQDGKRRNKFGIDEKELAEYRKVISQKIPVLTSNRPISHNTLLTRRQLTEEKIIENVRRYGDPADRIDYTGLCVVDESLYYEELAKLRGSNSIL</sequence>
<evidence type="ECO:0000313" key="3">
    <source>
        <dbReference type="EMBL" id="OMJ91779.1"/>
    </source>
</evidence>
<organism evidence="3 4">
    <name type="scientific">Stentor coeruleus</name>
    <dbReference type="NCBI Taxonomy" id="5963"/>
    <lineage>
        <taxon>Eukaryota</taxon>
        <taxon>Sar</taxon>
        <taxon>Alveolata</taxon>
        <taxon>Ciliophora</taxon>
        <taxon>Postciliodesmatophora</taxon>
        <taxon>Heterotrichea</taxon>
        <taxon>Heterotrichida</taxon>
        <taxon>Stentoridae</taxon>
        <taxon>Stentor</taxon>
    </lineage>
</organism>
<evidence type="ECO:0000256" key="2">
    <source>
        <dbReference type="SAM" id="MobiDB-lite"/>
    </source>
</evidence>
<evidence type="ECO:0000256" key="1">
    <source>
        <dbReference type="PROSITE-ProRule" id="PRU00221"/>
    </source>
</evidence>
<dbReference type="OrthoDB" id="6262491at2759"/>